<dbReference type="PANTHER" id="PTHR30204">
    <property type="entry name" value="REDOX-CYCLING DRUG-SENSING TRANSCRIPTIONAL ACTIVATOR SOXR"/>
    <property type="match status" value="1"/>
</dbReference>
<dbReference type="Pfam" id="PF13411">
    <property type="entry name" value="MerR_1"/>
    <property type="match status" value="1"/>
</dbReference>
<dbReference type="GeneID" id="75185126"/>
<keyword evidence="1" id="KW-0238">DNA-binding</keyword>
<dbReference type="Gene3D" id="1.10.1660.10">
    <property type="match status" value="1"/>
</dbReference>
<dbReference type="SUPFAM" id="SSF46955">
    <property type="entry name" value="Putative DNA-binding domain"/>
    <property type="match status" value="1"/>
</dbReference>
<sequence length="251" mass="27012">MPHHTPPGGVREDTAPGESTGHGPADGQWSIGAVVETLREEFPEVTASTVRFLEAEGLVEPVRSATGGRFRAEDVTRLRHVLRMQRDHCLPLAAIRRHLEAAGEDGTPPAGVPGPVRRTEEPEAPPPAPVVRMGRGQLLRAVGAQESELAEWEEYGLLGAAEDGSYGPTEITVARLVVELGRHGLEARHLRALKAGADRQRDLVERLVAPVRQHPDARTRELADSTARDLADLSARLYQAFVGASPGTLGD</sequence>
<gene>
    <name evidence="2" type="ORF">D8771_30860</name>
</gene>
<comment type="caution">
    <text evidence="2">The sequence shown here is derived from an EMBL/GenBank/DDBJ whole genome shotgun (WGS) entry which is preliminary data.</text>
</comment>
<dbReference type="InterPro" id="IPR047057">
    <property type="entry name" value="MerR_fam"/>
</dbReference>
<evidence type="ECO:0000256" key="1">
    <source>
        <dbReference type="ARBA" id="ARBA00023125"/>
    </source>
</evidence>
<evidence type="ECO:0000313" key="2">
    <source>
        <dbReference type="EMBL" id="TGG76385.1"/>
    </source>
</evidence>
<organism evidence="2 3">
    <name type="scientific">Streptomyces albus</name>
    <dbReference type="NCBI Taxonomy" id="1888"/>
    <lineage>
        <taxon>Bacteria</taxon>
        <taxon>Bacillati</taxon>
        <taxon>Actinomycetota</taxon>
        <taxon>Actinomycetes</taxon>
        <taxon>Kitasatosporales</taxon>
        <taxon>Streptomycetaceae</taxon>
        <taxon>Streptomyces</taxon>
    </lineage>
</organism>
<dbReference type="GO" id="GO:0003700">
    <property type="term" value="F:DNA-binding transcription factor activity"/>
    <property type="evidence" value="ECO:0007669"/>
    <property type="project" value="InterPro"/>
</dbReference>
<dbReference type="PROSITE" id="PS50937">
    <property type="entry name" value="HTH_MERR_2"/>
    <property type="match status" value="1"/>
</dbReference>
<accession>A0A6C1BYQ4</accession>
<protein>
    <submittedName>
        <fullName evidence="2">MerR family transcriptional regulator</fullName>
    </submittedName>
</protein>
<dbReference type="SMART" id="SM00422">
    <property type="entry name" value="HTH_MERR"/>
    <property type="match status" value="1"/>
</dbReference>
<dbReference type="EMBL" id="RCIY01000106">
    <property type="protein sequence ID" value="TGG76385.1"/>
    <property type="molecule type" value="Genomic_DNA"/>
</dbReference>
<evidence type="ECO:0000313" key="3">
    <source>
        <dbReference type="Proteomes" id="UP000298111"/>
    </source>
</evidence>
<dbReference type="RefSeq" id="WP_016467537.1">
    <property type="nucleotide sequence ID" value="NZ_BBQG01000031.1"/>
</dbReference>
<dbReference type="Proteomes" id="UP000298111">
    <property type="component" value="Unassembled WGS sequence"/>
</dbReference>
<dbReference type="CDD" id="cd00592">
    <property type="entry name" value="HTH_MerR-like"/>
    <property type="match status" value="1"/>
</dbReference>
<dbReference type="PANTHER" id="PTHR30204:SF89">
    <property type="entry name" value="HTH MERR-TYPE DOMAIN-CONTAINING PROTEIN"/>
    <property type="match status" value="1"/>
</dbReference>
<dbReference type="InterPro" id="IPR000551">
    <property type="entry name" value="MerR-type_HTH_dom"/>
</dbReference>
<dbReference type="InterPro" id="IPR009061">
    <property type="entry name" value="DNA-bd_dom_put_sf"/>
</dbReference>
<name>A0A6C1BYQ4_9ACTN</name>
<reference evidence="2 3" key="1">
    <citation type="submission" date="2018-10" db="EMBL/GenBank/DDBJ databases">
        <title>Isolation of pseudouridimycin from Streptomyces albus DSM 40763.</title>
        <authorList>
            <person name="Rosenqvist P."/>
            <person name="Metsae-Ketelae M."/>
            <person name="Virta P."/>
        </authorList>
    </citation>
    <scope>NUCLEOTIDE SEQUENCE [LARGE SCALE GENOMIC DNA]</scope>
    <source>
        <strain evidence="2 3">DSM 40763</strain>
    </source>
</reference>
<dbReference type="GO" id="GO:0003677">
    <property type="term" value="F:DNA binding"/>
    <property type="evidence" value="ECO:0007669"/>
    <property type="project" value="UniProtKB-KW"/>
</dbReference>
<proteinExistence type="predicted"/>
<dbReference type="AlphaFoldDB" id="A0A6C1BYQ4"/>